<comment type="similarity">
    <text evidence="6">Belongs to the class-I aminoacyl-tRNA synthetase family.</text>
</comment>
<proteinExistence type="inferred from homology"/>
<evidence type="ECO:0000256" key="6">
    <source>
        <dbReference type="RuleBase" id="RU363039"/>
    </source>
</evidence>
<evidence type="ECO:0000256" key="5">
    <source>
        <dbReference type="ARBA" id="ARBA00023146"/>
    </source>
</evidence>
<evidence type="ECO:0000313" key="11">
    <source>
        <dbReference type="Proteomes" id="UP000692954"/>
    </source>
</evidence>
<feature type="transmembrane region" description="Helical" evidence="8">
    <location>
        <begin position="243"/>
        <end position="272"/>
    </location>
</feature>
<dbReference type="GO" id="GO:0005524">
    <property type="term" value="F:ATP binding"/>
    <property type="evidence" value="ECO:0007669"/>
    <property type="project" value="UniProtKB-KW"/>
</dbReference>
<keyword evidence="1 6" id="KW-0436">Ligase</keyword>
<keyword evidence="7" id="KW-0175">Coiled coil</keyword>
<dbReference type="InterPro" id="IPR023458">
    <property type="entry name" value="Met-tRNA_ligase_1"/>
</dbReference>
<keyword evidence="8" id="KW-0472">Membrane</keyword>
<organism evidence="10 11">
    <name type="scientific">Paramecium sonneborni</name>
    <dbReference type="NCBI Taxonomy" id="65129"/>
    <lineage>
        <taxon>Eukaryota</taxon>
        <taxon>Sar</taxon>
        <taxon>Alveolata</taxon>
        <taxon>Ciliophora</taxon>
        <taxon>Intramacronucleata</taxon>
        <taxon>Oligohymenophorea</taxon>
        <taxon>Peniculida</taxon>
        <taxon>Parameciidae</taxon>
        <taxon>Paramecium</taxon>
    </lineage>
</organism>
<protein>
    <recommendedName>
        <fullName evidence="9">Methionyl/Leucyl tRNA synthetase domain-containing protein</fullName>
    </recommendedName>
</protein>
<keyword evidence="5 6" id="KW-0030">Aminoacyl-tRNA synthetase</keyword>
<keyword evidence="4 6" id="KW-0648">Protein biosynthesis</keyword>
<dbReference type="EMBL" id="CAJJDN010000005">
    <property type="protein sequence ID" value="CAD8051248.1"/>
    <property type="molecule type" value="Genomic_DNA"/>
</dbReference>
<evidence type="ECO:0000256" key="7">
    <source>
        <dbReference type="SAM" id="Coils"/>
    </source>
</evidence>
<keyword evidence="11" id="KW-1185">Reference proteome</keyword>
<dbReference type="OrthoDB" id="5844513at2759"/>
<feature type="domain" description="Methionyl/Leucyl tRNA synthetase" evidence="9">
    <location>
        <begin position="8"/>
        <end position="146"/>
    </location>
</feature>
<gene>
    <name evidence="10" type="ORF">PSON_ATCC_30995.1.T0050479</name>
</gene>
<dbReference type="GO" id="GO:0006431">
    <property type="term" value="P:methionyl-tRNA aminoacylation"/>
    <property type="evidence" value="ECO:0007669"/>
    <property type="project" value="TreeGrafter"/>
</dbReference>
<evidence type="ECO:0000256" key="4">
    <source>
        <dbReference type="ARBA" id="ARBA00022917"/>
    </source>
</evidence>
<keyword evidence="3 6" id="KW-0067">ATP-binding</keyword>
<evidence type="ECO:0000256" key="3">
    <source>
        <dbReference type="ARBA" id="ARBA00022840"/>
    </source>
</evidence>
<dbReference type="GO" id="GO:0017101">
    <property type="term" value="C:aminoacyl-tRNA synthetase multienzyme complex"/>
    <property type="evidence" value="ECO:0007669"/>
    <property type="project" value="TreeGrafter"/>
</dbReference>
<evidence type="ECO:0000256" key="2">
    <source>
        <dbReference type="ARBA" id="ARBA00022741"/>
    </source>
</evidence>
<comment type="caution">
    <text evidence="10">The sequence shown here is derived from an EMBL/GenBank/DDBJ whole genome shotgun (WGS) entry which is preliminary data.</text>
</comment>
<name>A0A8S1K7I2_9CILI</name>
<keyword evidence="8" id="KW-1133">Transmembrane helix</keyword>
<dbReference type="InterPro" id="IPR015413">
    <property type="entry name" value="Methionyl/Leucyl_tRNA_Synth"/>
</dbReference>
<feature type="coiled-coil region" evidence="7">
    <location>
        <begin position="467"/>
        <end position="529"/>
    </location>
</feature>
<evidence type="ECO:0000313" key="10">
    <source>
        <dbReference type="EMBL" id="CAD8051248.1"/>
    </source>
</evidence>
<dbReference type="AlphaFoldDB" id="A0A8S1K7I2"/>
<accession>A0A8S1K7I2</accession>
<dbReference type="GO" id="GO:0005829">
    <property type="term" value="C:cytosol"/>
    <property type="evidence" value="ECO:0007669"/>
    <property type="project" value="TreeGrafter"/>
</dbReference>
<evidence type="ECO:0000256" key="8">
    <source>
        <dbReference type="SAM" id="Phobius"/>
    </source>
</evidence>
<dbReference type="PANTHER" id="PTHR45765">
    <property type="entry name" value="METHIONINE--TRNA LIGASE"/>
    <property type="match status" value="1"/>
</dbReference>
<dbReference type="PANTHER" id="PTHR45765:SF1">
    <property type="entry name" value="METHIONINE--TRNA LIGASE, CYTOPLASMIC"/>
    <property type="match status" value="1"/>
</dbReference>
<dbReference type="GO" id="GO:0004825">
    <property type="term" value="F:methionine-tRNA ligase activity"/>
    <property type="evidence" value="ECO:0007669"/>
    <property type="project" value="InterPro"/>
</dbReference>
<keyword evidence="2 6" id="KW-0547">Nucleotide-binding</keyword>
<dbReference type="Proteomes" id="UP000692954">
    <property type="component" value="Unassembled WGS sequence"/>
</dbReference>
<evidence type="ECO:0000259" key="9">
    <source>
        <dbReference type="Pfam" id="PF09334"/>
    </source>
</evidence>
<sequence length="590" mass="71441">MNMEQLLKLKAIQEKMTPQEICTKSYDIHKQLYEWFDIDFDYFDRKSTPIHTEITQDNINPKYKTQKSTPQTYCFCCKMFLADRYVSRECSHCKFIDARKNQCDQCGKFLDSVELINSQCYIYENQPEIKESKHIYMNLSDIQERFIKLDCIQYRKLISKLLQCIQCIVEVMVKRKIHSQRFELCSLSSFRSIQVKGLEIIVENSFKNYFNNRPLPILREFKELEIEIWRQKHKGINHMIHQLLLYIQIIILKIIYNLILLLFLYVLLIFIVNYYQKMRRRFESGYQQRNQIDKREYAQFLENQIKFKEKKTYEDRIIENVKDQLLFQQPKPKFQIHSIFDNQDLEKRQKLQQQKLEQDIYNYNKMMAEEKKRIKQELSKSQQIDNSIAPLRLPKIQAFSQEPQSNKNGYTQILNVPNTLSKSFVLNSEYSQIKNTLIPILNPLEEQKISPSKIQDQIDQNQLEFQEQKQKEDIKKRNQELEAIRKKMHENYITTRNQITSLVEFIKYNQQQQNQFLVLSRQLNTLMNQDQLQPAYPFLKEELNKKMNNQYFHHNEFLEQVKDELKTHSNYIQFQQIGKVEDQEDLIFEL</sequence>
<reference evidence="10" key="1">
    <citation type="submission" date="2021-01" db="EMBL/GenBank/DDBJ databases">
        <authorList>
            <consortium name="Genoscope - CEA"/>
            <person name="William W."/>
        </authorList>
    </citation>
    <scope>NUCLEOTIDE SEQUENCE</scope>
</reference>
<dbReference type="Pfam" id="PF09334">
    <property type="entry name" value="tRNA-synt_1g"/>
    <property type="match status" value="1"/>
</dbReference>
<evidence type="ECO:0000256" key="1">
    <source>
        <dbReference type="ARBA" id="ARBA00022598"/>
    </source>
</evidence>
<keyword evidence="8" id="KW-0812">Transmembrane</keyword>